<evidence type="ECO:0000313" key="2">
    <source>
        <dbReference type="EMBL" id="KAK7461388.1"/>
    </source>
</evidence>
<dbReference type="EMBL" id="JBANRG010000013">
    <property type="protein sequence ID" value="KAK7461388.1"/>
    <property type="molecule type" value="Genomic_DNA"/>
</dbReference>
<proteinExistence type="predicted"/>
<gene>
    <name evidence="2" type="ORF">VKT23_008566</name>
</gene>
<protein>
    <submittedName>
        <fullName evidence="2">Uncharacterized protein</fullName>
    </submittedName>
</protein>
<feature type="region of interest" description="Disordered" evidence="1">
    <location>
        <begin position="1"/>
        <end position="99"/>
    </location>
</feature>
<feature type="compositionally biased region" description="Basic and acidic residues" evidence="1">
    <location>
        <begin position="1"/>
        <end position="14"/>
    </location>
</feature>
<organism evidence="2 3">
    <name type="scientific">Marasmiellus scandens</name>
    <dbReference type="NCBI Taxonomy" id="2682957"/>
    <lineage>
        <taxon>Eukaryota</taxon>
        <taxon>Fungi</taxon>
        <taxon>Dikarya</taxon>
        <taxon>Basidiomycota</taxon>
        <taxon>Agaricomycotina</taxon>
        <taxon>Agaricomycetes</taxon>
        <taxon>Agaricomycetidae</taxon>
        <taxon>Agaricales</taxon>
        <taxon>Marasmiineae</taxon>
        <taxon>Omphalotaceae</taxon>
        <taxon>Marasmiellus</taxon>
    </lineage>
</organism>
<accession>A0ABR1JJL0</accession>
<comment type="caution">
    <text evidence="2">The sequence shown here is derived from an EMBL/GenBank/DDBJ whole genome shotgun (WGS) entry which is preliminary data.</text>
</comment>
<keyword evidence="3" id="KW-1185">Reference proteome</keyword>
<name>A0ABR1JJL0_9AGAR</name>
<evidence type="ECO:0000313" key="3">
    <source>
        <dbReference type="Proteomes" id="UP001498398"/>
    </source>
</evidence>
<reference evidence="2 3" key="1">
    <citation type="submission" date="2024-01" db="EMBL/GenBank/DDBJ databases">
        <title>A draft genome for the cacao thread blight pathogen Marasmiellus scandens.</title>
        <authorList>
            <person name="Baruah I.K."/>
            <person name="Leung J."/>
            <person name="Bukari Y."/>
            <person name="Amoako-Attah I."/>
            <person name="Meinhardt L.W."/>
            <person name="Bailey B.A."/>
            <person name="Cohen S.P."/>
        </authorList>
    </citation>
    <scope>NUCLEOTIDE SEQUENCE [LARGE SCALE GENOMIC DNA]</scope>
    <source>
        <strain evidence="2 3">GH-19</strain>
    </source>
</reference>
<evidence type="ECO:0000256" key="1">
    <source>
        <dbReference type="SAM" id="MobiDB-lite"/>
    </source>
</evidence>
<feature type="compositionally biased region" description="Basic and acidic residues" evidence="1">
    <location>
        <begin position="26"/>
        <end position="38"/>
    </location>
</feature>
<sequence length="147" mass="16379">MTHFLSKELSDPIRRQPTGYVRRQNKFYDHRQATEKPPSHSSGGDPAAVFMLNRSPSPMDVDPPDVPQGSRDREGVCSGFRGQDSGYDKGPQSNTEEVENVKLKEIQAELEKGVKIMAIADPPVQLEIISRMEVLLAAARQEITLAY</sequence>
<dbReference type="Proteomes" id="UP001498398">
    <property type="component" value="Unassembled WGS sequence"/>
</dbReference>